<evidence type="ECO:0000313" key="2">
    <source>
        <dbReference type="EMBL" id="PIN27693.1"/>
    </source>
</evidence>
<reference evidence="2 3" key="1">
    <citation type="submission" date="2017-11" db="EMBL/GenBank/DDBJ databases">
        <title>Genome sequencing of Prevotella intermedia KCOM 2069.</title>
        <authorList>
            <person name="Kook J.-K."/>
            <person name="Park S.-N."/>
            <person name="Lim Y.K."/>
        </authorList>
    </citation>
    <scope>NUCLEOTIDE SEQUENCE [LARGE SCALE GENOMIC DNA]</scope>
    <source>
        <strain evidence="2 3">KCOM 2069</strain>
    </source>
</reference>
<name>A0A2G9ID69_PREIN</name>
<accession>A0A2G9ID69</accession>
<proteinExistence type="predicted"/>
<organism evidence="2 3">
    <name type="scientific">Prevotella intermedia</name>
    <dbReference type="NCBI Taxonomy" id="28131"/>
    <lineage>
        <taxon>Bacteria</taxon>
        <taxon>Pseudomonadati</taxon>
        <taxon>Bacteroidota</taxon>
        <taxon>Bacteroidia</taxon>
        <taxon>Bacteroidales</taxon>
        <taxon>Prevotellaceae</taxon>
        <taxon>Prevotella</taxon>
    </lineage>
</organism>
<evidence type="ECO:0000313" key="3">
    <source>
        <dbReference type="Proteomes" id="UP000230500"/>
    </source>
</evidence>
<feature type="chain" id="PRO_5013836311" evidence="1">
    <location>
        <begin position="21"/>
        <end position="125"/>
    </location>
</feature>
<keyword evidence="1" id="KW-0732">Signal</keyword>
<dbReference type="RefSeq" id="WP_099977523.1">
    <property type="nucleotide sequence ID" value="NZ_PESN01000002.1"/>
</dbReference>
<dbReference type="EMBL" id="PESN01000002">
    <property type="protein sequence ID" value="PIN27693.1"/>
    <property type="molecule type" value="Genomic_DNA"/>
</dbReference>
<feature type="signal peptide" evidence="1">
    <location>
        <begin position="1"/>
        <end position="20"/>
    </location>
</feature>
<protein>
    <submittedName>
        <fullName evidence="2">Uncharacterized protein</fullName>
    </submittedName>
</protein>
<dbReference type="AlphaFoldDB" id="A0A2G9ID69"/>
<gene>
    <name evidence="2" type="ORF">CUC04_10110</name>
</gene>
<dbReference type="Proteomes" id="UP000230500">
    <property type="component" value="Unassembled WGS sequence"/>
</dbReference>
<sequence>MMNKYITALLVVLATTGVEAQTYQSALKAAMGNATLEEFCNHLNIKGVETDILSVIEAYKNISKEEENKPAATRLALSDRHKAVHNVRQLENLRKTISNYLPNPSVNSAILIRAPSRFYLINMLQ</sequence>
<comment type="caution">
    <text evidence="2">The sequence shown here is derived from an EMBL/GenBank/DDBJ whole genome shotgun (WGS) entry which is preliminary data.</text>
</comment>
<evidence type="ECO:0000256" key="1">
    <source>
        <dbReference type="SAM" id="SignalP"/>
    </source>
</evidence>